<evidence type="ECO:0000313" key="2">
    <source>
        <dbReference type="Proteomes" id="UP000070960"/>
    </source>
</evidence>
<reference evidence="1 2" key="1">
    <citation type="submission" date="2016-02" db="EMBL/GenBank/DDBJ databases">
        <authorList>
            <consortium name="Pathogen Informatics"/>
        </authorList>
    </citation>
    <scope>NUCLEOTIDE SEQUENCE [LARGE SCALE GENOMIC DNA]</scope>
    <source>
        <strain evidence="1 2">LSS80</strain>
    </source>
</reference>
<evidence type="ECO:0000313" key="1">
    <source>
        <dbReference type="EMBL" id="CYV51505.1"/>
    </source>
</evidence>
<proteinExistence type="predicted"/>
<dbReference type="EMBL" id="FIIE01000003">
    <property type="protein sequence ID" value="CYV51505.1"/>
    <property type="molecule type" value="Genomic_DNA"/>
</dbReference>
<dbReference type="Proteomes" id="UP000070960">
    <property type="component" value="Unassembled WGS sequence"/>
</dbReference>
<protein>
    <submittedName>
        <fullName evidence="1">Uncharacterized protein</fullName>
    </submittedName>
</protein>
<accession>A0A0Z8JCR1</accession>
<dbReference type="AlphaFoldDB" id="A0A0Z8JCR1"/>
<gene>
    <name evidence="1" type="ORF">ERS132442_00597</name>
</gene>
<organism evidence="1 2">
    <name type="scientific">Streptococcus suis</name>
    <dbReference type="NCBI Taxonomy" id="1307"/>
    <lineage>
        <taxon>Bacteria</taxon>
        <taxon>Bacillati</taxon>
        <taxon>Bacillota</taxon>
        <taxon>Bacilli</taxon>
        <taxon>Lactobacillales</taxon>
        <taxon>Streptococcaceae</taxon>
        <taxon>Streptococcus</taxon>
    </lineage>
</organism>
<name>A0A0Z8JCR1_STRSU</name>
<sequence>MDVWIASTKNTVSNNQRYKIVENVDFKPFPSYGNGFLFEKVTEMVTAGRYIPKNWTNFSAIFSLPIEIGEGFFGA</sequence>